<evidence type="ECO:0000313" key="2">
    <source>
        <dbReference type="EMBL" id="RWX01590.1"/>
    </source>
</evidence>
<feature type="transmembrane region" description="Helical" evidence="1">
    <location>
        <begin position="79"/>
        <end position="102"/>
    </location>
</feature>
<accession>A0A3S3R166</accession>
<sequence>MEYTQGIIKDTIKETPEFIHPNEYEQASRSYLMAVVAVIAGLPFPIINLFASIGYYLAHRKSSYFIRWHCIQATIGQALLIPFNSVAVAWTLGVIFGGRGFFGITEIPKRYFADNATIFDDYSGATLYYWLYITFIILLNCTEFIVVIYTSSRVKKGENIRWFGIASLTDRLCSKEDRNPYKL</sequence>
<name>A0A3S3R166_9FLAO</name>
<keyword evidence="1" id="KW-1133">Transmembrane helix</keyword>
<feature type="transmembrane region" description="Helical" evidence="1">
    <location>
        <begin position="129"/>
        <end position="151"/>
    </location>
</feature>
<dbReference type="AlphaFoldDB" id="A0A3S3R166"/>
<dbReference type="OrthoDB" id="1092330at2"/>
<reference evidence="2 3" key="1">
    <citation type="submission" date="2019-01" db="EMBL/GenBank/DDBJ databases">
        <title>Flavobacterium sp. nov.,isolated from freshwater.</title>
        <authorList>
            <person name="Zhang R."/>
            <person name="Du Z.-J."/>
        </authorList>
    </citation>
    <scope>NUCLEOTIDE SEQUENCE [LARGE SCALE GENOMIC DNA]</scope>
    <source>
        <strain evidence="2 3">1E403</strain>
    </source>
</reference>
<dbReference type="EMBL" id="SBII01000003">
    <property type="protein sequence ID" value="RWX01590.1"/>
    <property type="molecule type" value="Genomic_DNA"/>
</dbReference>
<proteinExistence type="predicted"/>
<feature type="transmembrane region" description="Helical" evidence="1">
    <location>
        <begin position="31"/>
        <end position="58"/>
    </location>
</feature>
<keyword evidence="3" id="KW-1185">Reference proteome</keyword>
<gene>
    <name evidence="2" type="ORF">EPI11_06470</name>
</gene>
<evidence type="ECO:0008006" key="4">
    <source>
        <dbReference type="Google" id="ProtNLM"/>
    </source>
</evidence>
<comment type="caution">
    <text evidence="2">The sequence shown here is derived from an EMBL/GenBank/DDBJ whole genome shotgun (WGS) entry which is preliminary data.</text>
</comment>
<evidence type="ECO:0000313" key="3">
    <source>
        <dbReference type="Proteomes" id="UP000287527"/>
    </source>
</evidence>
<dbReference type="Proteomes" id="UP000287527">
    <property type="component" value="Unassembled WGS sequence"/>
</dbReference>
<dbReference type="RefSeq" id="WP_128389127.1">
    <property type="nucleotide sequence ID" value="NZ_SBII01000003.1"/>
</dbReference>
<keyword evidence="1" id="KW-0812">Transmembrane</keyword>
<keyword evidence="1" id="KW-0472">Membrane</keyword>
<evidence type="ECO:0000256" key="1">
    <source>
        <dbReference type="SAM" id="Phobius"/>
    </source>
</evidence>
<protein>
    <recommendedName>
        <fullName evidence="4">DUF4870 domain-containing protein</fullName>
    </recommendedName>
</protein>
<organism evidence="2 3">
    <name type="scientific">Flavobacterium cerinum</name>
    <dbReference type="NCBI Taxonomy" id="2502784"/>
    <lineage>
        <taxon>Bacteria</taxon>
        <taxon>Pseudomonadati</taxon>
        <taxon>Bacteroidota</taxon>
        <taxon>Flavobacteriia</taxon>
        <taxon>Flavobacteriales</taxon>
        <taxon>Flavobacteriaceae</taxon>
        <taxon>Flavobacterium</taxon>
    </lineage>
</organism>